<reference evidence="13 14" key="1">
    <citation type="submission" date="2013-06" db="EMBL/GenBank/DDBJ databases">
        <title>The Genome Sequence of Acinetobacter rudis CIP 110305.</title>
        <authorList>
            <consortium name="The Broad Institute Genome Sequencing Platform"/>
            <consortium name="The Broad Institute Genome Sequencing Center for Infectious Disease"/>
            <person name="Cerqueira G."/>
            <person name="Feldgarden M."/>
            <person name="Courvalin P."/>
            <person name="Perichon B."/>
            <person name="Grillot-Courvalin C."/>
            <person name="Clermont D."/>
            <person name="Rocha E."/>
            <person name="Yoon E.-J."/>
            <person name="Nemec A."/>
            <person name="Young S.K."/>
            <person name="Zeng Q."/>
            <person name="Gargeya S."/>
            <person name="Fitzgerald M."/>
            <person name="Abouelleil A."/>
            <person name="Alvarado L."/>
            <person name="Berlin A.M."/>
            <person name="Chapman S.B."/>
            <person name="Dewar J."/>
            <person name="Goldberg J."/>
            <person name="Griggs A."/>
            <person name="Gujja S."/>
            <person name="Hansen M."/>
            <person name="Howarth C."/>
            <person name="Imamovic A."/>
            <person name="Larimer J."/>
            <person name="McCowan C."/>
            <person name="Murphy C."/>
            <person name="Pearson M."/>
            <person name="Priest M."/>
            <person name="Roberts A."/>
            <person name="Saif S."/>
            <person name="Shea T."/>
            <person name="Sykes S."/>
            <person name="Wortman J."/>
            <person name="Nusbaum C."/>
            <person name="Birren B."/>
        </authorList>
    </citation>
    <scope>NUCLEOTIDE SEQUENCE [LARGE SCALE GENOMIC DNA]</scope>
    <source>
        <strain evidence="13 14">CIP 110305</strain>
    </source>
</reference>
<dbReference type="eggNOG" id="COG0697">
    <property type="taxonomic scope" value="Bacteria"/>
</dbReference>
<feature type="transmembrane region" description="Helical" evidence="11">
    <location>
        <begin position="30"/>
        <end position="51"/>
    </location>
</feature>
<feature type="transmembrane region" description="Helical" evidence="11">
    <location>
        <begin position="170"/>
        <end position="190"/>
    </location>
</feature>
<dbReference type="HOGENOM" id="CLU_060016_3_0_6"/>
<feature type="transmembrane region" description="Helical" evidence="11">
    <location>
        <begin position="6"/>
        <end position="23"/>
    </location>
</feature>
<sequence>MSQLVFITLLFAALMHATWNAVLKSAPNKYLNTVLVTGAAALWALLLLPFFPTPALQSWPFIFASVFLQIIYFVSLAKTYQIADISQVYPLMRGTAPLIVALCSITLFDQQLSLMAWIGISVLCAGILFILYANQTITRKTIVLALLNALVIACYTLIDAIGARYSGSAIAYSLWIFLLTGLLMLAHMTLKGRQRNWRYLRKYWYLGAIGGICSITSYTLALWAMVLAPVAIVAALRESSILFVLLISIFILKEKVGLIRLLSAGVIMVGIFILRLA</sequence>
<evidence type="ECO:0000256" key="10">
    <source>
        <dbReference type="ARBA" id="ARBA00023136"/>
    </source>
</evidence>
<keyword evidence="8 11" id="KW-1133">Transmembrane helix</keyword>
<dbReference type="STRING" id="632955.GCA_000829675_02727"/>
<proteinExistence type="predicted"/>
<feature type="transmembrane region" description="Helical" evidence="11">
    <location>
        <begin position="57"/>
        <end position="76"/>
    </location>
</feature>
<dbReference type="GO" id="GO:0009103">
    <property type="term" value="P:lipopolysaccharide biosynthetic process"/>
    <property type="evidence" value="ECO:0007669"/>
    <property type="project" value="UniProtKB-KW"/>
</dbReference>
<evidence type="ECO:0000256" key="5">
    <source>
        <dbReference type="ARBA" id="ARBA00022556"/>
    </source>
</evidence>
<feature type="domain" description="EamA" evidence="12">
    <location>
        <begin position="140"/>
        <end position="274"/>
    </location>
</feature>
<name>S3PSW1_9GAMM</name>
<dbReference type="InterPro" id="IPR000620">
    <property type="entry name" value="EamA_dom"/>
</dbReference>
<gene>
    <name evidence="13" type="ORF">F945_00146</name>
</gene>
<dbReference type="OrthoDB" id="9783707at2"/>
<dbReference type="InterPro" id="IPR000390">
    <property type="entry name" value="Small_drug/metabolite_transptr"/>
</dbReference>
<protein>
    <recommendedName>
        <fullName evidence="12">EamA domain-containing protein</fullName>
    </recommendedName>
</protein>
<dbReference type="EMBL" id="ATGI01000001">
    <property type="protein sequence ID" value="EPF81811.1"/>
    <property type="molecule type" value="Genomic_DNA"/>
</dbReference>
<dbReference type="Proteomes" id="UP000014568">
    <property type="component" value="Unassembled WGS sequence"/>
</dbReference>
<evidence type="ECO:0000259" key="12">
    <source>
        <dbReference type="Pfam" id="PF00892"/>
    </source>
</evidence>
<evidence type="ECO:0000256" key="4">
    <source>
        <dbReference type="ARBA" id="ARBA00022519"/>
    </source>
</evidence>
<dbReference type="PANTHER" id="PTHR30561:SF9">
    <property type="entry name" value="4-AMINO-4-DEOXY-L-ARABINOSE-PHOSPHOUNDECAPRENOL FLIPPASE SUBUNIT ARNF-RELATED"/>
    <property type="match status" value="1"/>
</dbReference>
<keyword evidence="4" id="KW-0997">Cell inner membrane</keyword>
<evidence type="ECO:0000256" key="11">
    <source>
        <dbReference type="SAM" id="Phobius"/>
    </source>
</evidence>
<comment type="subcellular location">
    <subcellularLocation>
        <location evidence="1">Cell membrane</location>
        <topology evidence="1">Multi-pass membrane protein</topology>
    </subcellularLocation>
</comment>
<keyword evidence="7" id="KW-0448">Lipopolysaccharide biosynthesis</keyword>
<evidence type="ECO:0000256" key="9">
    <source>
        <dbReference type="ARBA" id="ARBA00023098"/>
    </source>
</evidence>
<feature type="transmembrane region" description="Helical" evidence="11">
    <location>
        <begin position="202"/>
        <end position="224"/>
    </location>
</feature>
<dbReference type="AlphaFoldDB" id="S3PSW1"/>
<dbReference type="GO" id="GO:0009245">
    <property type="term" value="P:lipid A biosynthetic process"/>
    <property type="evidence" value="ECO:0007669"/>
    <property type="project" value="UniProtKB-KW"/>
</dbReference>
<dbReference type="GO" id="GO:0005886">
    <property type="term" value="C:plasma membrane"/>
    <property type="evidence" value="ECO:0007669"/>
    <property type="project" value="UniProtKB-SubCell"/>
</dbReference>
<keyword evidence="5" id="KW-0441">Lipid A biosynthesis</keyword>
<feature type="transmembrane region" description="Helical" evidence="11">
    <location>
        <begin position="230"/>
        <end position="251"/>
    </location>
</feature>
<comment type="caution">
    <text evidence="13">The sequence shown here is derived from an EMBL/GenBank/DDBJ whole genome shotgun (WGS) entry which is preliminary data.</text>
</comment>
<dbReference type="RefSeq" id="WP_016654596.1">
    <property type="nucleotide sequence ID" value="NZ_KE340348.1"/>
</dbReference>
<evidence type="ECO:0000313" key="14">
    <source>
        <dbReference type="Proteomes" id="UP000014568"/>
    </source>
</evidence>
<feature type="transmembrane region" description="Helical" evidence="11">
    <location>
        <begin position="114"/>
        <end position="134"/>
    </location>
</feature>
<dbReference type="InterPro" id="IPR037185">
    <property type="entry name" value="EmrE-like"/>
</dbReference>
<evidence type="ECO:0000313" key="13">
    <source>
        <dbReference type="EMBL" id="EPF81811.1"/>
    </source>
</evidence>
<feature type="transmembrane region" description="Helical" evidence="11">
    <location>
        <begin position="141"/>
        <end position="158"/>
    </location>
</feature>
<organism evidence="13 14">
    <name type="scientific">Acinetobacter rudis CIP 110305</name>
    <dbReference type="NCBI Taxonomy" id="421052"/>
    <lineage>
        <taxon>Bacteria</taxon>
        <taxon>Pseudomonadati</taxon>
        <taxon>Pseudomonadota</taxon>
        <taxon>Gammaproteobacteria</taxon>
        <taxon>Moraxellales</taxon>
        <taxon>Moraxellaceae</taxon>
        <taxon>Acinetobacter</taxon>
    </lineage>
</organism>
<dbReference type="PATRIC" id="fig|421052.3.peg.145"/>
<dbReference type="GO" id="GO:0022857">
    <property type="term" value="F:transmembrane transporter activity"/>
    <property type="evidence" value="ECO:0007669"/>
    <property type="project" value="InterPro"/>
</dbReference>
<evidence type="ECO:0000256" key="2">
    <source>
        <dbReference type="ARBA" id="ARBA00022475"/>
    </source>
</evidence>
<evidence type="ECO:0000256" key="6">
    <source>
        <dbReference type="ARBA" id="ARBA00022692"/>
    </source>
</evidence>
<evidence type="ECO:0000256" key="8">
    <source>
        <dbReference type="ARBA" id="ARBA00022989"/>
    </source>
</evidence>
<keyword evidence="2" id="KW-1003">Cell membrane</keyword>
<feature type="transmembrane region" description="Helical" evidence="11">
    <location>
        <begin position="258"/>
        <end position="276"/>
    </location>
</feature>
<keyword evidence="3" id="KW-0444">Lipid biosynthesis</keyword>
<evidence type="ECO:0000256" key="7">
    <source>
        <dbReference type="ARBA" id="ARBA00022985"/>
    </source>
</evidence>
<keyword evidence="9" id="KW-0443">Lipid metabolism</keyword>
<evidence type="ECO:0000256" key="1">
    <source>
        <dbReference type="ARBA" id="ARBA00004651"/>
    </source>
</evidence>
<evidence type="ECO:0000256" key="3">
    <source>
        <dbReference type="ARBA" id="ARBA00022516"/>
    </source>
</evidence>
<keyword evidence="10 11" id="KW-0472">Membrane</keyword>
<keyword evidence="6 11" id="KW-0812">Transmembrane</keyword>
<dbReference type="PANTHER" id="PTHR30561">
    <property type="entry name" value="SMR FAMILY PROTON-DEPENDENT DRUG EFFLUX TRANSPORTER SUGE"/>
    <property type="match status" value="1"/>
</dbReference>
<dbReference type="Gene3D" id="1.10.3730.20">
    <property type="match status" value="2"/>
</dbReference>
<keyword evidence="14" id="KW-1185">Reference proteome</keyword>
<dbReference type="SUPFAM" id="SSF103481">
    <property type="entry name" value="Multidrug resistance efflux transporter EmrE"/>
    <property type="match status" value="2"/>
</dbReference>
<dbReference type="Pfam" id="PF00892">
    <property type="entry name" value="EamA"/>
    <property type="match status" value="2"/>
</dbReference>
<accession>S3PSW1</accession>
<feature type="domain" description="EamA" evidence="12">
    <location>
        <begin position="7"/>
        <end position="131"/>
    </location>
</feature>
<feature type="transmembrane region" description="Helical" evidence="11">
    <location>
        <begin position="88"/>
        <end position="108"/>
    </location>
</feature>